<dbReference type="OrthoDB" id="10249045at2759"/>
<feature type="compositionally biased region" description="Polar residues" evidence="1">
    <location>
        <begin position="113"/>
        <end position="134"/>
    </location>
</feature>
<dbReference type="GO" id="GO:0005740">
    <property type="term" value="C:mitochondrial envelope"/>
    <property type="evidence" value="ECO:0007669"/>
    <property type="project" value="TreeGrafter"/>
</dbReference>
<evidence type="ECO:0000313" key="2">
    <source>
        <dbReference type="EMBL" id="KAF9077594.1"/>
    </source>
</evidence>
<comment type="caution">
    <text evidence="2">The sequence shown here is derived from an EMBL/GenBank/DDBJ whole genome shotgun (WGS) entry which is preliminary data.</text>
</comment>
<proteinExistence type="predicted"/>
<evidence type="ECO:0000256" key="1">
    <source>
        <dbReference type="SAM" id="MobiDB-lite"/>
    </source>
</evidence>
<dbReference type="GO" id="GO:0000964">
    <property type="term" value="P:mitochondrial RNA 5'-end processing"/>
    <property type="evidence" value="ECO:0007669"/>
    <property type="project" value="TreeGrafter"/>
</dbReference>
<dbReference type="Proteomes" id="UP000772434">
    <property type="component" value="Unassembled WGS sequence"/>
</dbReference>
<organism evidence="2 3">
    <name type="scientific">Rhodocollybia butyracea</name>
    <dbReference type="NCBI Taxonomy" id="206335"/>
    <lineage>
        <taxon>Eukaryota</taxon>
        <taxon>Fungi</taxon>
        <taxon>Dikarya</taxon>
        <taxon>Basidiomycota</taxon>
        <taxon>Agaricomycotina</taxon>
        <taxon>Agaricomycetes</taxon>
        <taxon>Agaricomycetidae</taxon>
        <taxon>Agaricales</taxon>
        <taxon>Marasmiineae</taxon>
        <taxon>Omphalotaceae</taxon>
        <taxon>Rhodocollybia</taxon>
    </lineage>
</organism>
<evidence type="ECO:0000313" key="3">
    <source>
        <dbReference type="Proteomes" id="UP000772434"/>
    </source>
</evidence>
<feature type="compositionally biased region" description="Polar residues" evidence="1">
    <location>
        <begin position="779"/>
        <end position="791"/>
    </location>
</feature>
<dbReference type="EMBL" id="JADNRY010000003">
    <property type="protein sequence ID" value="KAF9077594.1"/>
    <property type="molecule type" value="Genomic_DNA"/>
</dbReference>
<dbReference type="PANTHER" id="PTHR31014:SF0">
    <property type="entry name" value="MITOCHONDRIAL TRANSLATION SYSTEM COMPONENT PET127-RELATED"/>
    <property type="match status" value="1"/>
</dbReference>
<dbReference type="PANTHER" id="PTHR31014">
    <property type="entry name" value="MITOCHONDRIAL TRANSLATION SYSTEM COMPONENT PET127-RELATED"/>
    <property type="match status" value="1"/>
</dbReference>
<dbReference type="InterPro" id="IPR013943">
    <property type="entry name" value="Pet127"/>
</dbReference>
<keyword evidence="3" id="KW-1185">Reference proteome</keyword>
<feature type="compositionally biased region" description="Low complexity" evidence="1">
    <location>
        <begin position="135"/>
        <end position="144"/>
    </location>
</feature>
<feature type="region of interest" description="Disordered" evidence="1">
    <location>
        <begin position="73"/>
        <end position="148"/>
    </location>
</feature>
<sequence>MRYLFQRRLAFKSSLLRPSFYLKHHFSCSAVQLTHSSSLAARLRILAKANSSALKAVNSSVTEALEKAPIWPGYKHNRKERRKQRAAEKRAAGKAQIKSSPGEWSDDWGRDTLTPSDSDNPSEAKGSSSETVTRSSPPHSVPPSRQVEGLLEDIPKTVLEDLTPPTKQNPVATLHHGLERVLFNPGVHWLRDPLSRVYNFHPSLGIIPKITDFAFERLDGFTRSSRDQDLWNLAQKEGRKFGGSTSSLSGMLCHIYFLLSGNKAINITTLSSHFRKGTPTFTPGQRMAAVVTFNHNNGVYAIDSLGDESDKADKNILLWMGHLLEKYLTTPSENFLSYMRSQLPPPPKNPDGPTKEAYRYSKSEKYVMRSQLDCHDTRLPGTGVFDIKTRACLPLRFDLLNFKESSGYMIRQNIGWLESFEREYYDLIRSAFLKYQFQARIGNMDGVFVAYHNTARMFGFQYIPLTEMDQRLFGETPGIGDRVFQKCIEMLEVVSEEIISCFPGESVKCTFETGAGMNPDMNIWVEPLDWKVPYGINKTDAGAKLAPPVEQIVVSANSFYGESPAKGGKCVETPDRPWTVHWTVSRLAPEMQNKVREDLQGAMTRRYRPSILPSGVPKENIEEWWNSVDFNGSKKLQLPLKPIDDDGSEGFEVNSTTADQLSGTPVDDAKKVLQQKRDKAFFENGFISPDSLIQGLRDLAIAGREETIRLALEERGTPKAVLGVGEVDWEDPLIEEELEYHLHNREAAARAQQIHEIAQKSLEEISIEDAIPAIPEAGSWSSGSARDTTSVEGDLESRWKLSEVRESVLAKKTEPRGPQ</sequence>
<reference evidence="2" key="1">
    <citation type="submission" date="2020-11" db="EMBL/GenBank/DDBJ databases">
        <authorList>
            <consortium name="DOE Joint Genome Institute"/>
            <person name="Ahrendt S."/>
            <person name="Riley R."/>
            <person name="Andreopoulos W."/>
            <person name="Labutti K."/>
            <person name="Pangilinan J."/>
            <person name="Ruiz-Duenas F.J."/>
            <person name="Barrasa J.M."/>
            <person name="Sanchez-Garcia M."/>
            <person name="Camarero S."/>
            <person name="Miyauchi S."/>
            <person name="Serrano A."/>
            <person name="Linde D."/>
            <person name="Babiker R."/>
            <person name="Drula E."/>
            <person name="Ayuso-Fernandez I."/>
            <person name="Pacheco R."/>
            <person name="Padilla G."/>
            <person name="Ferreira P."/>
            <person name="Barriuso J."/>
            <person name="Kellner H."/>
            <person name="Castanera R."/>
            <person name="Alfaro M."/>
            <person name="Ramirez L."/>
            <person name="Pisabarro A.G."/>
            <person name="Kuo A."/>
            <person name="Tritt A."/>
            <person name="Lipzen A."/>
            <person name="He G."/>
            <person name="Yan M."/>
            <person name="Ng V."/>
            <person name="Cullen D."/>
            <person name="Martin F."/>
            <person name="Rosso M.-N."/>
            <person name="Henrissat B."/>
            <person name="Hibbett D."/>
            <person name="Martinez A.T."/>
            <person name="Grigoriev I.V."/>
        </authorList>
    </citation>
    <scope>NUCLEOTIDE SEQUENCE</scope>
    <source>
        <strain evidence="2">AH 40177</strain>
    </source>
</reference>
<gene>
    <name evidence="2" type="ORF">BDP27DRAFT_1311321</name>
</gene>
<feature type="compositionally biased region" description="Basic residues" evidence="1">
    <location>
        <begin position="75"/>
        <end position="84"/>
    </location>
</feature>
<dbReference type="Pfam" id="PF08634">
    <property type="entry name" value="Pet127"/>
    <property type="match status" value="1"/>
</dbReference>
<protein>
    <submittedName>
        <fullName evidence="2">Mitochondrial protein Pet127-domain-containing protein</fullName>
    </submittedName>
</protein>
<name>A0A9P5Q3A0_9AGAR</name>
<dbReference type="AlphaFoldDB" id="A0A9P5Q3A0"/>
<feature type="region of interest" description="Disordered" evidence="1">
    <location>
        <begin position="775"/>
        <end position="797"/>
    </location>
</feature>
<accession>A0A9P5Q3A0</accession>